<reference evidence="1" key="1">
    <citation type="journal article" date="2011" name="PLoS Biol.">
        <title>Gene gain and loss during evolution of obligate parasitism in the white rust pathogen of Arabidopsis thaliana.</title>
        <authorList>
            <person name="Kemen E."/>
            <person name="Gardiner A."/>
            <person name="Schultz-Larsen T."/>
            <person name="Kemen A.C."/>
            <person name="Balmuth A.L."/>
            <person name="Robert-Seilaniantz A."/>
            <person name="Bailey K."/>
            <person name="Holub E."/>
            <person name="Studholme D.J."/>
            <person name="Maclean D."/>
            <person name="Jones J.D."/>
        </authorList>
    </citation>
    <scope>NUCLEOTIDE SEQUENCE</scope>
</reference>
<protein>
    <submittedName>
        <fullName evidence="1">AlNc14C57G4279 protein</fullName>
    </submittedName>
</protein>
<organism evidence="1">
    <name type="scientific">Albugo laibachii Nc14</name>
    <dbReference type="NCBI Taxonomy" id="890382"/>
    <lineage>
        <taxon>Eukaryota</taxon>
        <taxon>Sar</taxon>
        <taxon>Stramenopiles</taxon>
        <taxon>Oomycota</taxon>
        <taxon>Peronosporomycetes</taxon>
        <taxon>Albuginales</taxon>
        <taxon>Albuginaceae</taxon>
        <taxon>Albugo</taxon>
    </lineage>
</organism>
<dbReference type="EMBL" id="FR824102">
    <property type="protein sequence ID" value="CCA18810.1"/>
    <property type="molecule type" value="Genomic_DNA"/>
</dbReference>
<reference evidence="1" key="2">
    <citation type="submission" date="2011-02" db="EMBL/GenBank/DDBJ databases">
        <authorList>
            <person name="MacLean D."/>
        </authorList>
    </citation>
    <scope>NUCLEOTIDE SEQUENCE</scope>
</reference>
<dbReference type="AlphaFoldDB" id="F0WC96"/>
<evidence type="ECO:0000313" key="1">
    <source>
        <dbReference type="EMBL" id="CCA18810.1"/>
    </source>
</evidence>
<gene>
    <name evidence="1" type="primary">AlNc14C57G4279</name>
    <name evidence="1" type="ORF">ALNC14_049530</name>
</gene>
<dbReference type="HOGENOM" id="CLU_2745326_0_0_1"/>
<name>F0WC96_9STRA</name>
<sequence>MRHKEKYLETRGARPVRCVDQQHLGELDKHFTHVLGLKENSEWPFTLNALCSLALIDYISIDTNDNKFLRA</sequence>
<accession>F0WC96</accession>
<proteinExistence type="predicted"/>